<dbReference type="EMBL" id="CATQJA010002653">
    <property type="protein sequence ID" value="CAJ0578024.1"/>
    <property type="molecule type" value="Genomic_DNA"/>
</dbReference>
<dbReference type="GO" id="GO:0017025">
    <property type="term" value="F:TBP-class protein binding"/>
    <property type="evidence" value="ECO:0007669"/>
    <property type="project" value="InterPro"/>
</dbReference>
<dbReference type="Pfam" id="PF00439">
    <property type="entry name" value="Bromodomain"/>
    <property type="match status" value="2"/>
</dbReference>
<dbReference type="GO" id="GO:0004402">
    <property type="term" value="F:histone acetyltransferase activity"/>
    <property type="evidence" value="ECO:0007669"/>
    <property type="project" value="InterPro"/>
</dbReference>
<name>A0AA36D1V2_9BILA</name>
<dbReference type="SUPFAM" id="SSF47370">
    <property type="entry name" value="Bromodomain"/>
    <property type="match status" value="2"/>
</dbReference>
<feature type="compositionally biased region" description="Acidic residues" evidence="6">
    <location>
        <begin position="1626"/>
        <end position="1635"/>
    </location>
</feature>
<dbReference type="GO" id="GO:0051123">
    <property type="term" value="P:RNA polymerase II preinitiation complex assembly"/>
    <property type="evidence" value="ECO:0007669"/>
    <property type="project" value="TreeGrafter"/>
</dbReference>
<evidence type="ECO:0000256" key="2">
    <source>
        <dbReference type="ARBA" id="ARBA00023117"/>
    </source>
</evidence>
<keyword evidence="9" id="KW-1185">Reference proteome</keyword>
<feature type="domain" description="Bromo" evidence="7">
    <location>
        <begin position="1294"/>
        <end position="1364"/>
    </location>
</feature>
<dbReference type="SMART" id="SM00297">
    <property type="entry name" value="BROMO"/>
    <property type="match status" value="2"/>
</dbReference>
<comment type="subcellular location">
    <subcellularLocation>
        <location evidence="1">Nucleus</location>
    </subcellularLocation>
</comment>
<keyword evidence="5" id="KW-0175">Coiled coil</keyword>
<dbReference type="PANTHER" id="PTHR13900">
    <property type="entry name" value="TRANSCRIPTION INITIATION FACTOR TFIID"/>
    <property type="match status" value="1"/>
</dbReference>
<dbReference type="PROSITE" id="PS50014">
    <property type="entry name" value="BROMODOMAIN_2"/>
    <property type="match status" value="2"/>
</dbReference>
<evidence type="ECO:0000313" key="9">
    <source>
        <dbReference type="Proteomes" id="UP001177023"/>
    </source>
</evidence>
<organism evidence="8 9">
    <name type="scientific">Mesorhabditis spiculigera</name>
    <dbReference type="NCBI Taxonomy" id="96644"/>
    <lineage>
        <taxon>Eukaryota</taxon>
        <taxon>Metazoa</taxon>
        <taxon>Ecdysozoa</taxon>
        <taxon>Nematoda</taxon>
        <taxon>Chromadorea</taxon>
        <taxon>Rhabditida</taxon>
        <taxon>Rhabditina</taxon>
        <taxon>Rhabditomorpha</taxon>
        <taxon>Rhabditoidea</taxon>
        <taxon>Rhabditidae</taxon>
        <taxon>Mesorhabditinae</taxon>
        <taxon>Mesorhabditis</taxon>
    </lineage>
</organism>
<dbReference type="FunFam" id="1.20.920.10:FF:000066">
    <property type="entry name" value="Transcription initiation factor TFIID subunit 1"/>
    <property type="match status" value="1"/>
</dbReference>
<evidence type="ECO:0000256" key="4">
    <source>
        <dbReference type="PROSITE-ProRule" id="PRU00035"/>
    </source>
</evidence>
<feature type="region of interest" description="Disordered" evidence="6">
    <location>
        <begin position="1534"/>
        <end position="1652"/>
    </location>
</feature>
<dbReference type="Gene3D" id="1.20.920.10">
    <property type="entry name" value="Bromodomain-like"/>
    <property type="match status" value="2"/>
</dbReference>
<feature type="region of interest" description="Disordered" evidence="6">
    <location>
        <begin position="1154"/>
        <end position="1181"/>
    </location>
</feature>
<feature type="compositionally biased region" description="Basic and acidic residues" evidence="6">
    <location>
        <begin position="22"/>
        <end position="35"/>
    </location>
</feature>
<feature type="region of interest" description="Disordered" evidence="6">
    <location>
        <begin position="176"/>
        <end position="195"/>
    </location>
</feature>
<dbReference type="Proteomes" id="UP001177023">
    <property type="component" value="Unassembled WGS sequence"/>
</dbReference>
<feature type="region of interest" description="Disordered" evidence="6">
    <location>
        <begin position="936"/>
        <end position="956"/>
    </location>
</feature>
<feature type="non-terminal residue" evidence="8">
    <location>
        <position position="1"/>
    </location>
</feature>
<comment type="caution">
    <text evidence="8">The sequence shown here is derived from an EMBL/GenBank/DDBJ whole genome shotgun (WGS) entry which is preliminary data.</text>
</comment>
<dbReference type="GO" id="GO:0005669">
    <property type="term" value="C:transcription factor TFIID complex"/>
    <property type="evidence" value="ECO:0007669"/>
    <property type="project" value="InterPro"/>
</dbReference>
<feature type="region of interest" description="Disordered" evidence="6">
    <location>
        <begin position="1"/>
        <end position="79"/>
    </location>
</feature>
<feature type="region of interest" description="Disordered" evidence="6">
    <location>
        <begin position="1233"/>
        <end position="1252"/>
    </location>
</feature>
<evidence type="ECO:0000259" key="7">
    <source>
        <dbReference type="PROSITE" id="PS50014"/>
    </source>
</evidence>
<sequence length="1652" mass="188475">MEVDNRNDGESVDGSMEDDGTTSDHDDTPYLDDHPSASNKAYVWDENYKEPDAAPVDDEYSADNEIQDNADADDQLPFVPPSQREDAPLAAILNPRLDEVDPRFESEIWWPSKSFLWRNLSAEERKRHHEAQNAKNEAIQRGELRQTSSLHQLNICEPPFNQDEYQMDQELLLLRPINEQPKDRGKKKNDEEETEIAPWRLGPAKSLYDSLNVPMTATGVNYGLKHTEQAKKKKKPDRQLSAHEATQFLPVNLMKWEDDIVMDDDQVRKELADSLKSGKQPLGGWFPTQHTRTFESFMMALKQNYLPTLFSTNPAQPKTLLQDIDLITEPTPTHSIYPLEFTEQLSTPWEQDIIIDPSAMQKPPEPKIFTLDINDDPSIFGMPDDYDAGDGGSNGFDKKDNAFTKKSKMILNQVQQRQKQEEDEQLESQMLRNSDVDPFNLSRDAYYMPKNSAKTGPNLSAAQLLHSIPAQNLYRPFFPTHLGISKLRRWHRPHLNRRIVRNVGSQFTAIQPLTDHIRQMGEMRKLRRQADCGVETFAMREVKDLSGRDGDLFLLEYAEEHPPLLSQPGMASRLRNYYKRKTGKEAEPDFEYGETAFTHNIPFLGVLQPGQGLQSIENHLFRAPIYRHQSRRNDYLLIHQNASWHIRRLPPTFVVGQLCPLYEVPNPNSKASNQFVRDSLLANIYRLFWQSNEEPRRLKMEDLRAAYPHFNEGTLRKRLKACSEFRRTGPGPENTCWILRPDFRLPPKEEVMALVTPEMCCAQYSMLAAEQRLKDAGYGERYFFTPENDDDSNDEVTLEDEIKAAPWNTTRAFLSALRGKCLLDQTGVADPTGCGLGFSYVRVSTKPPKEEGPTVPKKIGHWHERRSAQISALTRWEIIDVIRTLSTQAAKVSGTGENKEMSGMARFARGNIRVNMADLQEKGKKHSQRIFDLQNAALGNPDELSTDEGSGDDHSDNEFMAAKLETMMRDAKNRTNKELDEQRKQFEEEEKELQDLRKMMLQSDGEAKKMSAEDAAAKEKNVVARMGEELVESASKLGGITGNKKLKIYRTLRDEDGNVTVRTEVVTRPQLVEAYLQIRSTRNDDFIKVFAHMDEQFKEERRKERRRLQDQLRRLKRHQTDVKVLPKKEKPNKANLKVRCSACNQTGHMKTNRNCPYFGRSTPPPKFPTDDEASMSGADVSLPGYSGESLVEMDGTKIRIKKGLFPEKKIKTEDSSHLDTSMSLDQFALTDGYESSDGEMSRSSMKWGGKRRPSSAIIDETDYLQGPIKNIQRSRGDPKITMGTLLSEIVNELRQVPGSEPLLKPVNAKLVTDYYQLVKNPMDLQQIKQKIQDNKYELRMDFLGDVKRILDNSILYNGINHNITMIAQKMFEIAGKRVVEKEHRLLQLEKQINPLLDDNDRVGFSYILNEIVEKLRNIPKSGPFHAAVDAKKVPRYYLTVKRPMDLGKIQAKAKAHKYVLVKQFIEDLELLHANSKAFNGEHSVYTLKADELVKMGQHLLDEKAEQLRELEYSIHSDGLVTVDEEEMDDDAFEDEMMSPGGIEGPAGDMHAAADPDASNSNMDAYMDEDSQNPSSGQQPTTSGARLVEYDDYEDTMDAPQLDEEEITRRLLASEMHSAGQLNADLELSDSSEDESLAGAKRPRFEEDDPTEF</sequence>
<accession>A0AA36D1V2</accession>
<dbReference type="PRINTS" id="PR00503">
    <property type="entry name" value="BROMODOMAIN"/>
</dbReference>
<reference evidence="8" key="1">
    <citation type="submission" date="2023-06" db="EMBL/GenBank/DDBJ databases">
        <authorList>
            <person name="Delattre M."/>
        </authorList>
    </citation>
    <scope>NUCLEOTIDE SEQUENCE</scope>
    <source>
        <strain evidence="8">AF72</strain>
    </source>
</reference>
<evidence type="ECO:0000256" key="6">
    <source>
        <dbReference type="SAM" id="MobiDB-lite"/>
    </source>
</evidence>
<evidence type="ECO:0000256" key="3">
    <source>
        <dbReference type="ARBA" id="ARBA00023242"/>
    </source>
</evidence>
<feature type="compositionally biased region" description="Acidic residues" evidence="6">
    <location>
        <begin position="55"/>
        <end position="74"/>
    </location>
</feature>
<dbReference type="InterPro" id="IPR036427">
    <property type="entry name" value="Bromodomain-like_sf"/>
</dbReference>
<feature type="compositionally biased region" description="Polar residues" evidence="6">
    <location>
        <begin position="1571"/>
        <end position="1583"/>
    </location>
</feature>
<evidence type="ECO:0000313" key="8">
    <source>
        <dbReference type="EMBL" id="CAJ0578024.1"/>
    </source>
</evidence>
<feature type="compositionally biased region" description="Acidic residues" evidence="6">
    <location>
        <begin position="1589"/>
        <end position="1605"/>
    </location>
</feature>
<evidence type="ECO:0000256" key="1">
    <source>
        <dbReference type="ARBA" id="ARBA00004123"/>
    </source>
</evidence>
<dbReference type="CDD" id="cd05511">
    <property type="entry name" value="Bromo_TFIID"/>
    <property type="match status" value="1"/>
</dbReference>
<dbReference type="GO" id="GO:0016251">
    <property type="term" value="F:RNA polymerase II general transcription initiation factor activity"/>
    <property type="evidence" value="ECO:0007669"/>
    <property type="project" value="InterPro"/>
</dbReference>
<feature type="domain" description="Bromo" evidence="7">
    <location>
        <begin position="1416"/>
        <end position="1486"/>
    </location>
</feature>
<keyword evidence="2 4" id="KW-0103">Bromodomain</keyword>
<evidence type="ECO:0000256" key="5">
    <source>
        <dbReference type="SAM" id="Coils"/>
    </source>
</evidence>
<dbReference type="InterPro" id="IPR040240">
    <property type="entry name" value="TAF1"/>
</dbReference>
<gene>
    <name evidence="8" type="ORF">MSPICULIGERA_LOCUS16288</name>
</gene>
<proteinExistence type="predicted"/>
<protein>
    <recommendedName>
        <fullName evidence="7">Bromo domain-containing protein</fullName>
    </recommendedName>
</protein>
<dbReference type="InterPro" id="IPR022591">
    <property type="entry name" value="TAF1_HAT_dom"/>
</dbReference>
<feature type="coiled-coil region" evidence="5">
    <location>
        <begin position="961"/>
        <end position="1006"/>
    </location>
</feature>
<dbReference type="Pfam" id="PF12157">
    <property type="entry name" value="DUF3591"/>
    <property type="match status" value="1"/>
</dbReference>
<dbReference type="PANTHER" id="PTHR13900:SF0">
    <property type="entry name" value="TRANSCRIPTION INITIATION FACTOR TFIID SUBUNIT 1"/>
    <property type="match status" value="1"/>
</dbReference>
<keyword evidence="3" id="KW-0539">Nucleus</keyword>
<dbReference type="InterPro" id="IPR001487">
    <property type="entry name" value="Bromodomain"/>
</dbReference>